<dbReference type="GO" id="GO:0005509">
    <property type="term" value="F:calcium ion binding"/>
    <property type="evidence" value="ECO:0007669"/>
    <property type="project" value="InterPro"/>
</dbReference>
<dbReference type="PANTHER" id="PTHR41775:SF1">
    <property type="entry name" value="PEPTIDASE M6-LIKE DOMAIN-CONTAINING PROTEIN"/>
    <property type="match status" value="1"/>
</dbReference>
<reference evidence="3 4" key="1">
    <citation type="submission" date="2014-04" db="EMBL/GenBank/DDBJ databases">
        <title>Genome sequencing of Vibrio navarrensis strains.</title>
        <authorList>
            <person name="Gladney L.M."/>
            <person name="Katz L.S."/>
            <person name="Marino-Ramirez L."/>
            <person name="Jordan I.K."/>
        </authorList>
    </citation>
    <scope>NUCLEOTIDE SEQUENCE [LARGE SCALE GENOMIC DNA]</scope>
    <source>
        <strain evidence="3 4">ATCC 51183</strain>
    </source>
</reference>
<feature type="chain" id="PRO_5001958287" evidence="1">
    <location>
        <begin position="24"/>
        <end position="1006"/>
    </location>
</feature>
<dbReference type="STRING" id="29495.EA26_05330"/>
<dbReference type="PANTHER" id="PTHR41775">
    <property type="entry name" value="SECRETED PROTEIN-RELATED"/>
    <property type="match status" value="1"/>
</dbReference>
<dbReference type="Pfam" id="PF05547">
    <property type="entry name" value="Peptidase_M6"/>
    <property type="match status" value="1"/>
</dbReference>
<organism evidence="3 4">
    <name type="scientific">Vibrio navarrensis</name>
    <dbReference type="NCBI Taxonomy" id="29495"/>
    <lineage>
        <taxon>Bacteria</taxon>
        <taxon>Pseudomonadati</taxon>
        <taxon>Pseudomonadota</taxon>
        <taxon>Gammaproteobacteria</taxon>
        <taxon>Vibrionales</taxon>
        <taxon>Vibrionaceae</taxon>
        <taxon>Vibrio</taxon>
    </lineage>
</organism>
<dbReference type="GO" id="GO:0008233">
    <property type="term" value="F:peptidase activity"/>
    <property type="evidence" value="ECO:0007669"/>
    <property type="project" value="InterPro"/>
</dbReference>
<dbReference type="eggNOG" id="COG4412">
    <property type="taxonomic scope" value="Bacteria"/>
</dbReference>
<dbReference type="InterPro" id="IPR002048">
    <property type="entry name" value="EF_hand_dom"/>
</dbReference>
<dbReference type="InterPro" id="IPR018247">
    <property type="entry name" value="EF_Hand_1_Ca_BS"/>
</dbReference>
<proteinExistence type="predicted"/>
<keyword evidence="1" id="KW-0732">Signal</keyword>
<dbReference type="InterPro" id="IPR013783">
    <property type="entry name" value="Ig-like_fold"/>
</dbReference>
<dbReference type="GeneID" id="43682620"/>
<comment type="caution">
    <text evidence="3">The sequence shown here is derived from an EMBL/GenBank/DDBJ whole genome shotgun (WGS) entry which is preliminary data.</text>
</comment>
<evidence type="ECO:0000259" key="2">
    <source>
        <dbReference type="PROSITE" id="PS50222"/>
    </source>
</evidence>
<name>A0A099LTY2_9VIBR</name>
<evidence type="ECO:0000256" key="1">
    <source>
        <dbReference type="SAM" id="SignalP"/>
    </source>
</evidence>
<dbReference type="GO" id="GO:0006508">
    <property type="term" value="P:proteolysis"/>
    <property type="evidence" value="ECO:0007669"/>
    <property type="project" value="InterPro"/>
</dbReference>
<feature type="domain" description="EF-hand" evidence="2">
    <location>
        <begin position="245"/>
        <end position="271"/>
    </location>
</feature>
<dbReference type="RefSeq" id="WP_039424944.1">
    <property type="nucleotide sequence ID" value="NZ_CP061845.1"/>
</dbReference>
<accession>A0A099LTY2</accession>
<dbReference type="Proteomes" id="UP000029994">
    <property type="component" value="Unassembled WGS sequence"/>
</dbReference>
<evidence type="ECO:0000313" key="3">
    <source>
        <dbReference type="EMBL" id="KGK10752.1"/>
    </source>
</evidence>
<dbReference type="SUPFAM" id="SSF55486">
    <property type="entry name" value="Metalloproteases ('zincins'), catalytic domain"/>
    <property type="match status" value="1"/>
</dbReference>
<dbReference type="Gene3D" id="2.60.40.10">
    <property type="entry name" value="Immunoglobulins"/>
    <property type="match status" value="1"/>
</dbReference>
<gene>
    <name evidence="3" type="ORF">EA26_05330</name>
</gene>
<feature type="signal peptide" evidence="1">
    <location>
        <begin position="1"/>
        <end position="23"/>
    </location>
</feature>
<dbReference type="PROSITE" id="PS00018">
    <property type="entry name" value="EF_HAND_1"/>
    <property type="match status" value="1"/>
</dbReference>
<dbReference type="Pfam" id="PF17963">
    <property type="entry name" value="Big_9"/>
    <property type="match status" value="2"/>
</dbReference>
<dbReference type="InterPro" id="IPR008757">
    <property type="entry name" value="Peptidase_M6-like_domain"/>
</dbReference>
<dbReference type="Pfam" id="PF22352">
    <property type="entry name" value="K319L-like_PKD"/>
    <property type="match status" value="1"/>
</dbReference>
<dbReference type="EMBL" id="JMCG01000001">
    <property type="protein sequence ID" value="KGK10752.1"/>
    <property type="molecule type" value="Genomic_DNA"/>
</dbReference>
<evidence type="ECO:0000313" key="4">
    <source>
        <dbReference type="Proteomes" id="UP000029994"/>
    </source>
</evidence>
<protein>
    <submittedName>
        <fullName evidence="3">RTX toxin</fullName>
    </submittedName>
</protein>
<dbReference type="InterPro" id="IPR012045">
    <property type="entry name" value="Pept_M6_InhA-rel"/>
</dbReference>
<dbReference type="AlphaFoldDB" id="A0A099LTY2"/>
<dbReference type="eggNOG" id="COG4935">
    <property type="taxonomic scope" value="Bacteria"/>
</dbReference>
<keyword evidence="4" id="KW-1185">Reference proteome</keyword>
<dbReference type="Gene3D" id="2.60.40.3440">
    <property type="match status" value="1"/>
</dbReference>
<dbReference type="PIRSF" id="PIRSF036597">
    <property type="entry name" value="Protse_InhA_rel"/>
    <property type="match status" value="1"/>
</dbReference>
<dbReference type="PROSITE" id="PS50222">
    <property type="entry name" value="EF_HAND_2"/>
    <property type="match status" value="1"/>
</dbReference>
<dbReference type="NCBIfam" id="TIGR03296">
    <property type="entry name" value="M6dom_TIGR03296"/>
    <property type="match status" value="1"/>
</dbReference>
<sequence length="1006" mass="108291">MKKWLSTLACSAATMALSASALAMVPPAPIWHEIVLPDGSSTQIRLQGSAHFSWFEDEQGNALIQQGDKWYFAEIQSDTTGAQLISTGELLLAGAQAPIRSQLRPTINLPDALNADSANQVLRSRSFTPSKIAAARSAFSAPAQPFEQPLLVVQVSFSNVNMVHDFTERVFGEVGQSVVDYYAKNSAGQYQVVPARESFGTANDGVIDITLDQFHPNCHDSAWCTSRLNTIFAESYQKLDQYVDFSQYDLNADGTIDPSELSVMFVFAGGDRSTGVVNRPSIWPHMYYHNDVPVDGKKISAYCLFGDYQVDHQATLGVIVHELGHLMLGLPDLYSYKHDGSVGQWGVMGAGSWAMAPDDQYAGDTPVNMSAWSKHASGFVAPQVLSQSQAAVQVANAEAGLIYLDPYLKEFGPRLYVENRRNVDYDRALQAEGMLVTSVNVNNAFNETGPMQVQIMQADGLGELERGGRADSADIYPGLYGNTQISDNSQPNLTSVAGFETGVSLTGIVSGEHAARFDFVKPQDGEKFAWLTSLRRSYVQAEAGKDALAFEVNLPKATQIDGIQLYYQVVNSSLPVRYTVSRYPQNGANFANLLLDSSQQERLAEGVVSRSGRVMFSAPAKLATGTHTLVVELQNGILEQNYLFSDLQNMEPTDEKKAWLGSRLEKESNGLSKLLGYQTVPFAALFDVDPASLVQPMADKVTVDKNGSVALDVMANDTMDPAYVFQAELVSPPTNGTVTNWVYTPKTNFVGQDQLTYRLRSTSGNLVSAVVSVDIDVMGSNAAPQAKTSVAEVAVVAGARISLLGEASSDADGDELQYQWRQTFGPQVKVINANRSTAEFVVPEEAKMGNTLAFALTVTDPSGLSDSATIQLEVANSAPIAGQDAISLTAGSSVDIMALANDYDQDNHVLTLISVSTPELGSANVANNQIHYQAPSSVTQKTEVTLEYQIQDVEGAIASGTVLVTVTPESNATSFTASSSSGSSGGSLAVLPLLFLALLGRRRSRT</sequence>